<sequence>MPATPRLPLDDLRADCGSCFGLCCVALPFTRSSDFALTKPAGRPCLHLAADHRCGIHANLRDKGFTGCTVYECLGAGQKLSRHTFGGRDWRTHPDLLPAMTAVYPRMRHLHELLWHLHHAARLPDAAPVHAEITETITALDDLTRQDADTLLDADLPALHASAADLLRTASRLTRRRHATRPRDHAHADLTGRDLRRTDLRAADLRGALLIAADLTGADLSHADLLGADLRATLLDGADLSTALFLTQPQLNAARADAATRLPGTLTRPPHWTA</sequence>
<dbReference type="InterPro" id="IPR044213">
    <property type="entry name" value="At2g44920-like"/>
</dbReference>
<evidence type="ECO:0000313" key="1">
    <source>
        <dbReference type="EMBL" id="MFC4907485.1"/>
    </source>
</evidence>
<dbReference type="Proteomes" id="UP001595872">
    <property type="component" value="Unassembled WGS sequence"/>
</dbReference>
<dbReference type="RefSeq" id="WP_378253284.1">
    <property type="nucleotide sequence ID" value="NZ_JBHSIT010000002.1"/>
</dbReference>
<accession>A0ABV9TW08</accession>
<reference evidence="2" key="1">
    <citation type="journal article" date="2019" name="Int. J. Syst. Evol. Microbiol.">
        <title>The Global Catalogue of Microorganisms (GCM) 10K type strain sequencing project: providing services to taxonomists for standard genome sequencing and annotation.</title>
        <authorList>
            <consortium name="The Broad Institute Genomics Platform"/>
            <consortium name="The Broad Institute Genome Sequencing Center for Infectious Disease"/>
            <person name="Wu L."/>
            <person name="Ma J."/>
        </authorList>
    </citation>
    <scope>NUCLEOTIDE SEQUENCE [LARGE SCALE GENOMIC DNA]</scope>
    <source>
        <strain evidence="2">KLKA75</strain>
    </source>
</reference>
<gene>
    <name evidence="1" type="ORF">ACFPCY_09150</name>
</gene>
<protein>
    <submittedName>
        <fullName evidence="1">Pentapeptide repeat-containing protein</fullName>
    </submittedName>
</protein>
<dbReference type="Gene3D" id="2.160.20.80">
    <property type="entry name" value="E3 ubiquitin-protein ligase SopA"/>
    <property type="match status" value="1"/>
</dbReference>
<name>A0ABV9TW08_9ACTN</name>
<organism evidence="1 2">
    <name type="scientific">Actinomadura gamaensis</name>
    <dbReference type="NCBI Taxonomy" id="1763541"/>
    <lineage>
        <taxon>Bacteria</taxon>
        <taxon>Bacillati</taxon>
        <taxon>Actinomycetota</taxon>
        <taxon>Actinomycetes</taxon>
        <taxon>Streptosporangiales</taxon>
        <taxon>Thermomonosporaceae</taxon>
        <taxon>Actinomadura</taxon>
    </lineage>
</organism>
<dbReference type="Pfam" id="PF00805">
    <property type="entry name" value="Pentapeptide"/>
    <property type="match status" value="1"/>
</dbReference>
<dbReference type="PANTHER" id="PTHR47200">
    <property type="entry name" value="THYLAKOID LUMENAL 15 KDA PROTEIN 1, CHLOROPLASTIC"/>
    <property type="match status" value="1"/>
</dbReference>
<proteinExistence type="predicted"/>
<dbReference type="SUPFAM" id="SSF141571">
    <property type="entry name" value="Pentapeptide repeat-like"/>
    <property type="match status" value="1"/>
</dbReference>
<comment type="caution">
    <text evidence="1">The sequence shown here is derived from an EMBL/GenBank/DDBJ whole genome shotgun (WGS) entry which is preliminary data.</text>
</comment>
<dbReference type="EMBL" id="JBHSIT010000002">
    <property type="protein sequence ID" value="MFC4907485.1"/>
    <property type="molecule type" value="Genomic_DNA"/>
</dbReference>
<dbReference type="InterPro" id="IPR001646">
    <property type="entry name" value="5peptide_repeat"/>
</dbReference>
<keyword evidence="2" id="KW-1185">Reference proteome</keyword>
<dbReference type="PANTHER" id="PTHR47200:SF2">
    <property type="entry name" value="THYLAKOID LUMENAL 15 KDA PROTEIN 1, CHLOROPLASTIC"/>
    <property type="match status" value="1"/>
</dbReference>
<evidence type="ECO:0000313" key="2">
    <source>
        <dbReference type="Proteomes" id="UP001595872"/>
    </source>
</evidence>